<organism evidence="2 3">
    <name type="scientific">Bombardia bombarda</name>
    <dbReference type="NCBI Taxonomy" id="252184"/>
    <lineage>
        <taxon>Eukaryota</taxon>
        <taxon>Fungi</taxon>
        <taxon>Dikarya</taxon>
        <taxon>Ascomycota</taxon>
        <taxon>Pezizomycotina</taxon>
        <taxon>Sordariomycetes</taxon>
        <taxon>Sordariomycetidae</taxon>
        <taxon>Sordariales</taxon>
        <taxon>Lasiosphaeriaceae</taxon>
        <taxon>Bombardia</taxon>
    </lineage>
</organism>
<dbReference type="EMBL" id="JAULSR010000001">
    <property type="protein sequence ID" value="KAK0635586.1"/>
    <property type="molecule type" value="Genomic_DNA"/>
</dbReference>
<evidence type="ECO:0008006" key="4">
    <source>
        <dbReference type="Google" id="ProtNLM"/>
    </source>
</evidence>
<evidence type="ECO:0000313" key="3">
    <source>
        <dbReference type="Proteomes" id="UP001174934"/>
    </source>
</evidence>
<reference evidence="2" key="1">
    <citation type="submission" date="2023-06" db="EMBL/GenBank/DDBJ databases">
        <title>Genome-scale phylogeny and comparative genomics of the fungal order Sordariales.</title>
        <authorList>
            <consortium name="Lawrence Berkeley National Laboratory"/>
            <person name="Hensen N."/>
            <person name="Bonometti L."/>
            <person name="Westerberg I."/>
            <person name="Brannstrom I.O."/>
            <person name="Guillou S."/>
            <person name="Cros-Aarteil S."/>
            <person name="Calhoun S."/>
            <person name="Haridas S."/>
            <person name="Kuo A."/>
            <person name="Mondo S."/>
            <person name="Pangilinan J."/>
            <person name="Riley R."/>
            <person name="LaButti K."/>
            <person name="Andreopoulos B."/>
            <person name="Lipzen A."/>
            <person name="Chen C."/>
            <person name="Yanf M."/>
            <person name="Daum C."/>
            <person name="Ng V."/>
            <person name="Clum A."/>
            <person name="Steindorff A."/>
            <person name="Ohm R."/>
            <person name="Martin F."/>
            <person name="Silar P."/>
            <person name="Natvig D."/>
            <person name="Lalanne C."/>
            <person name="Gautier V."/>
            <person name="Ament-velasquez S.L."/>
            <person name="Kruys A."/>
            <person name="Hutchinson M.I."/>
            <person name="Powell A.J."/>
            <person name="Barry K."/>
            <person name="Miller A.N."/>
            <person name="Grigoriev I.V."/>
            <person name="Debuchy R."/>
            <person name="Gladieux P."/>
            <person name="Thoren M.H."/>
            <person name="Johannesson H."/>
        </authorList>
    </citation>
    <scope>NUCLEOTIDE SEQUENCE</scope>
    <source>
        <strain evidence="2">SMH3391-2</strain>
    </source>
</reference>
<feature type="chain" id="PRO_5041215090" description="Secreted protein" evidence="1">
    <location>
        <begin position="17"/>
        <end position="155"/>
    </location>
</feature>
<dbReference type="Proteomes" id="UP001174934">
    <property type="component" value="Unassembled WGS sequence"/>
</dbReference>
<proteinExistence type="predicted"/>
<name>A0AA40CE94_9PEZI</name>
<keyword evidence="3" id="KW-1185">Reference proteome</keyword>
<feature type="signal peptide" evidence="1">
    <location>
        <begin position="1"/>
        <end position="16"/>
    </location>
</feature>
<evidence type="ECO:0000313" key="2">
    <source>
        <dbReference type="EMBL" id="KAK0635586.1"/>
    </source>
</evidence>
<protein>
    <recommendedName>
        <fullName evidence="4">Secreted protein</fullName>
    </recommendedName>
</protein>
<keyword evidence="1" id="KW-0732">Signal</keyword>
<sequence length="155" mass="17584">MSLAALLLIFIVGCFSQQCRRFPRILAAAMIQLLGRRQRYLSPTLQYVLRPKHKRRDGSSSLRHQRINARCFIPFPWRICLRSSGRRAGSDHPGHVGMKMFCCSGRHKKSCNNTSFTTEQLINVPAPADLLLDESPPKFKVRKINSTNSGTIDDT</sequence>
<accession>A0AA40CE94</accession>
<gene>
    <name evidence="2" type="ORF">B0T17DRAFT_48907</name>
</gene>
<dbReference type="AlphaFoldDB" id="A0AA40CE94"/>
<comment type="caution">
    <text evidence="2">The sequence shown here is derived from an EMBL/GenBank/DDBJ whole genome shotgun (WGS) entry which is preliminary data.</text>
</comment>
<evidence type="ECO:0000256" key="1">
    <source>
        <dbReference type="SAM" id="SignalP"/>
    </source>
</evidence>